<dbReference type="AlphaFoldDB" id="A0A9P6NFN6"/>
<feature type="compositionally biased region" description="Polar residues" evidence="1">
    <location>
        <begin position="115"/>
        <end position="127"/>
    </location>
</feature>
<feature type="compositionally biased region" description="Basic and acidic residues" evidence="1">
    <location>
        <begin position="101"/>
        <end position="112"/>
    </location>
</feature>
<keyword evidence="2" id="KW-0812">Transmembrane</keyword>
<evidence type="ECO:0000256" key="2">
    <source>
        <dbReference type="SAM" id="Phobius"/>
    </source>
</evidence>
<evidence type="ECO:0000313" key="3">
    <source>
        <dbReference type="EMBL" id="KAG0144717.1"/>
    </source>
</evidence>
<feature type="region of interest" description="Disordered" evidence="1">
    <location>
        <begin position="1"/>
        <end position="127"/>
    </location>
</feature>
<organism evidence="3 4">
    <name type="scientific">Cronartium quercuum f. sp. fusiforme G11</name>
    <dbReference type="NCBI Taxonomy" id="708437"/>
    <lineage>
        <taxon>Eukaryota</taxon>
        <taxon>Fungi</taxon>
        <taxon>Dikarya</taxon>
        <taxon>Basidiomycota</taxon>
        <taxon>Pucciniomycotina</taxon>
        <taxon>Pucciniomycetes</taxon>
        <taxon>Pucciniales</taxon>
        <taxon>Coleosporiaceae</taxon>
        <taxon>Cronartium</taxon>
    </lineage>
</organism>
<keyword evidence="4" id="KW-1185">Reference proteome</keyword>
<keyword evidence="2" id="KW-1133">Transmembrane helix</keyword>
<reference evidence="3" key="1">
    <citation type="submission" date="2013-11" db="EMBL/GenBank/DDBJ databases">
        <title>Genome sequence of the fusiform rust pathogen reveals effectors for host alternation and coevolution with pine.</title>
        <authorList>
            <consortium name="DOE Joint Genome Institute"/>
            <person name="Smith K."/>
            <person name="Pendleton A."/>
            <person name="Kubisiak T."/>
            <person name="Anderson C."/>
            <person name="Salamov A."/>
            <person name="Aerts A."/>
            <person name="Riley R."/>
            <person name="Clum A."/>
            <person name="Lindquist E."/>
            <person name="Ence D."/>
            <person name="Campbell M."/>
            <person name="Kronenberg Z."/>
            <person name="Feau N."/>
            <person name="Dhillon B."/>
            <person name="Hamelin R."/>
            <person name="Burleigh J."/>
            <person name="Smith J."/>
            <person name="Yandell M."/>
            <person name="Nelson C."/>
            <person name="Grigoriev I."/>
            <person name="Davis J."/>
        </authorList>
    </citation>
    <scope>NUCLEOTIDE SEQUENCE</scope>
    <source>
        <strain evidence="3">G11</strain>
    </source>
</reference>
<name>A0A9P6NFN6_9BASI</name>
<evidence type="ECO:0000256" key="1">
    <source>
        <dbReference type="SAM" id="MobiDB-lite"/>
    </source>
</evidence>
<protein>
    <submittedName>
        <fullName evidence="3">Uncharacterized protein</fullName>
    </submittedName>
</protein>
<feature type="compositionally biased region" description="Polar residues" evidence="1">
    <location>
        <begin position="67"/>
        <end position="82"/>
    </location>
</feature>
<feature type="compositionally biased region" description="Polar residues" evidence="1">
    <location>
        <begin position="1"/>
        <end position="22"/>
    </location>
</feature>
<feature type="compositionally biased region" description="Pro residues" evidence="1">
    <location>
        <begin position="23"/>
        <end position="38"/>
    </location>
</feature>
<feature type="transmembrane region" description="Helical" evidence="2">
    <location>
        <begin position="369"/>
        <end position="394"/>
    </location>
</feature>
<dbReference type="OrthoDB" id="2506666at2759"/>
<proteinExistence type="predicted"/>
<gene>
    <name evidence="3" type="ORF">CROQUDRAFT_108339</name>
</gene>
<dbReference type="EMBL" id="MU167290">
    <property type="protein sequence ID" value="KAG0144717.1"/>
    <property type="molecule type" value="Genomic_DNA"/>
</dbReference>
<accession>A0A9P6NFN6</accession>
<evidence type="ECO:0000313" key="4">
    <source>
        <dbReference type="Proteomes" id="UP000886653"/>
    </source>
</evidence>
<feature type="transmembrane region" description="Helical" evidence="2">
    <location>
        <begin position="286"/>
        <end position="306"/>
    </location>
</feature>
<comment type="caution">
    <text evidence="3">The sequence shown here is derived from an EMBL/GenBank/DDBJ whole genome shotgun (WGS) entry which is preliminary data.</text>
</comment>
<dbReference type="Proteomes" id="UP000886653">
    <property type="component" value="Unassembled WGS sequence"/>
</dbReference>
<keyword evidence="2" id="KW-0472">Membrane</keyword>
<feature type="transmembrane region" description="Helical" evidence="2">
    <location>
        <begin position="259"/>
        <end position="280"/>
    </location>
</feature>
<sequence>MDSSTPTHPNPISNSPNTSIQTQPPPQIITSASPPPSSPGHELEQINNNTNSTSNHFLSSHYHPRLQSINPNLRLSPSSSTPELRRHSSPPQFELMAKTDTITDHSDHHHETSSLVNQPHISLNDQTNSTYDHHLLTVNPIDHHSSKRLNPIQQRPNSSASHYYHHHHQNPIFHLSSAQTDQTKTNSHSLHSFNNSPTPIAPTAALALAAAATGGVPMSINRPGSIAPSIVSRMPPTNFKDISVLYQVVAERRTAFDNLLWQVPATSLTAHAFLFSISLAADTGRFARIASMSLCIVITILTLHLFTRQLQAEDADHRWLADFEERHQIDYFDRAHGARWKDYRAQKPPGAGRLGWLAMHRSYPLWSKGMLAIGALAFAILILAIFHEAALVGYNCQLN</sequence>
<feature type="compositionally biased region" description="Polar residues" evidence="1">
    <location>
        <begin position="45"/>
        <end position="58"/>
    </location>
</feature>